<evidence type="ECO:0000313" key="1">
    <source>
        <dbReference type="EMBL" id="KAF2641985.1"/>
    </source>
</evidence>
<dbReference type="Proteomes" id="UP000799753">
    <property type="component" value="Unassembled WGS sequence"/>
</dbReference>
<keyword evidence="2" id="KW-1185">Reference proteome</keyword>
<protein>
    <submittedName>
        <fullName evidence="1">Uncharacterized protein</fullName>
    </submittedName>
</protein>
<reference evidence="1" key="1">
    <citation type="journal article" date="2020" name="Stud. Mycol.">
        <title>101 Dothideomycetes genomes: a test case for predicting lifestyles and emergence of pathogens.</title>
        <authorList>
            <person name="Haridas S."/>
            <person name="Albert R."/>
            <person name="Binder M."/>
            <person name="Bloem J."/>
            <person name="Labutti K."/>
            <person name="Salamov A."/>
            <person name="Andreopoulos B."/>
            <person name="Baker S."/>
            <person name="Barry K."/>
            <person name="Bills G."/>
            <person name="Bluhm B."/>
            <person name="Cannon C."/>
            <person name="Castanera R."/>
            <person name="Culley D."/>
            <person name="Daum C."/>
            <person name="Ezra D."/>
            <person name="Gonzalez J."/>
            <person name="Henrissat B."/>
            <person name="Kuo A."/>
            <person name="Liang C."/>
            <person name="Lipzen A."/>
            <person name="Lutzoni F."/>
            <person name="Magnuson J."/>
            <person name="Mondo S."/>
            <person name="Nolan M."/>
            <person name="Ohm R."/>
            <person name="Pangilinan J."/>
            <person name="Park H.-J."/>
            <person name="Ramirez L."/>
            <person name="Alfaro M."/>
            <person name="Sun H."/>
            <person name="Tritt A."/>
            <person name="Yoshinaga Y."/>
            <person name="Zwiers L.-H."/>
            <person name="Turgeon B."/>
            <person name="Goodwin S."/>
            <person name="Spatafora J."/>
            <person name="Crous P."/>
            <person name="Grigoriev I."/>
        </authorList>
    </citation>
    <scope>NUCLEOTIDE SEQUENCE</scope>
    <source>
        <strain evidence="1">CBS 473.64</strain>
    </source>
</reference>
<dbReference type="EMBL" id="MU006782">
    <property type="protein sequence ID" value="KAF2641985.1"/>
    <property type="molecule type" value="Genomic_DNA"/>
</dbReference>
<name>A0A6A6S356_9PLEO</name>
<proteinExistence type="predicted"/>
<organism evidence="1 2">
    <name type="scientific">Massarina eburnea CBS 473.64</name>
    <dbReference type="NCBI Taxonomy" id="1395130"/>
    <lineage>
        <taxon>Eukaryota</taxon>
        <taxon>Fungi</taxon>
        <taxon>Dikarya</taxon>
        <taxon>Ascomycota</taxon>
        <taxon>Pezizomycotina</taxon>
        <taxon>Dothideomycetes</taxon>
        <taxon>Pleosporomycetidae</taxon>
        <taxon>Pleosporales</taxon>
        <taxon>Massarineae</taxon>
        <taxon>Massarinaceae</taxon>
        <taxon>Massarina</taxon>
    </lineage>
</organism>
<sequence>MSTTVSEVADNRACWKVCYGNGKYGWTTSWSVHDSIMYNKGGNLRHFEIVETVQVGSMKLLLQPGSTQDGGWDSEREVTLGLRRAFDDQTKGLLCRITYAIASADGKTAVEKMGYSAYWPVVSPLEKFAVKELKWRIDMVERLDLFNGMSEEQELEVDGGWREDKTTKDLMDAYEKVAKLETEWENLKKRMGAWSVSSGGLVE</sequence>
<dbReference type="AlphaFoldDB" id="A0A6A6S356"/>
<evidence type="ECO:0000313" key="2">
    <source>
        <dbReference type="Proteomes" id="UP000799753"/>
    </source>
</evidence>
<accession>A0A6A6S356</accession>
<gene>
    <name evidence="1" type="ORF">P280DRAFT_479238</name>
</gene>